<proteinExistence type="predicted"/>
<dbReference type="SUPFAM" id="SSF56059">
    <property type="entry name" value="Glutathione synthetase ATP-binding domain-like"/>
    <property type="match status" value="1"/>
</dbReference>
<dbReference type="InterPro" id="IPR026838">
    <property type="entry name" value="YheC/D"/>
</dbReference>
<protein>
    <submittedName>
        <fullName evidence="1">YheC/YheD family protein</fullName>
    </submittedName>
</protein>
<evidence type="ECO:0000313" key="1">
    <source>
        <dbReference type="EMBL" id="MYL65805.1"/>
    </source>
</evidence>
<sequence>MITIRFHFTIAIRLSARRKGLTAMNAILPLKKDSTSQGNFYVPATLFKCWVDRISFPNQLCFGSRRSFCTVSPHPDNKEEYLLSEDLWKVLGVPSETSVHLFEKGNSLHIGPLVGIFTAGFTKDSMRPIGERSMYFAKLLSATLKCGAIGFAFGAHHIDWKTGSIKGLMYNKRGWYRVTVPIPDVIYDRLPNRSSANIEQVSTTMKKLQSQYFTPWFNPGFFDKWTMFEKLREEETVKDYLPETVLSPKTTVIASMLKEYEQLYIKPANGSLGLGIQQILKPANEKYYYCRFRTDKENRLRRYTSLARLLKTQYPNGMDGLIAQQGIDLHRIHHRSMDYRVHTNKNKEGYWEVSAIAAKIAGAGSLTTHMASNGTVKTIGELTSEYGVKKQVETDLMEASLQLSRAIDKKVSGFIGEIGFDLGITKEGKIYLFEANSKPGRGIFSHPKLKVEEARTRMLPIEYAIFLAQSTIEKQLVTTV</sequence>
<evidence type="ECO:0000313" key="2">
    <source>
        <dbReference type="Proteomes" id="UP000447833"/>
    </source>
</evidence>
<dbReference type="Proteomes" id="UP000447833">
    <property type="component" value="Unassembled WGS sequence"/>
</dbReference>
<organism evidence="1 2">
    <name type="scientific">Guptibacillus hwajinpoensis</name>
    <dbReference type="NCBI Taxonomy" id="208199"/>
    <lineage>
        <taxon>Bacteria</taxon>
        <taxon>Bacillati</taxon>
        <taxon>Bacillota</taxon>
        <taxon>Bacilli</taxon>
        <taxon>Bacillales</taxon>
        <taxon>Guptibacillaceae</taxon>
        <taxon>Guptibacillus</taxon>
    </lineage>
</organism>
<comment type="caution">
    <text evidence="1">The sequence shown here is derived from an EMBL/GenBank/DDBJ whole genome shotgun (WGS) entry which is preliminary data.</text>
</comment>
<name>A0A845F5A2_9BACL</name>
<gene>
    <name evidence="1" type="ORF">GLW07_20795</name>
</gene>
<dbReference type="EMBL" id="WMEY01000010">
    <property type="protein sequence ID" value="MYL65805.1"/>
    <property type="molecule type" value="Genomic_DNA"/>
</dbReference>
<dbReference type="Pfam" id="PF14398">
    <property type="entry name" value="ATPgrasp_YheCD"/>
    <property type="match status" value="1"/>
</dbReference>
<dbReference type="AlphaFoldDB" id="A0A845F5A2"/>
<accession>A0A845F5A2</accession>
<reference evidence="1 2" key="1">
    <citation type="submission" date="2019-11" db="EMBL/GenBank/DDBJ databases">
        <title>Genome sequences of 17 halophilic strains isolated from different environments.</title>
        <authorList>
            <person name="Furrow R.E."/>
        </authorList>
    </citation>
    <scope>NUCLEOTIDE SEQUENCE [LARGE SCALE GENOMIC DNA]</scope>
    <source>
        <strain evidence="1 2">22506_14_FS</strain>
    </source>
</reference>